<evidence type="ECO:0000313" key="2">
    <source>
        <dbReference type="EMBL" id="KAF0310334.1"/>
    </source>
</evidence>
<proteinExistence type="predicted"/>
<accession>A0A6A4X2T5</accession>
<protein>
    <submittedName>
        <fullName evidence="2">Uncharacterized protein</fullName>
    </submittedName>
</protein>
<gene>
    <name evidence="2" type="ORF">FJT64_018669</name>
</gene>
<organism evidence="2 3">
    <name type="scientific">Amphibalanus amphitrite</name>
    <name type="common">Striped barnacle</name>
    <name type="synonym">Balanus amphitrite</name>
    <dbReference type="NCBI Taxonomy" id="1232801"/>
    <lineage>
        <taxon>Eukaryota</taxon>
        <taxon>Metazoa</taxon>
        <taxon>Ecdysozoa</taxon>
        <taxon>Arthropoda</taxon>
        <taxon>Crustacea</taxon>
        <taxon>Multicrustacea</taxon>
        <taxon>Cirripedia</taxon>
        <taxon>Thoracica</taxon>
        <taxon>Thoracicalcarea</taxon>
        <taxon>Balanomorpha</taxon>
        <taxon>Balanoidea</taxon>
        <taxon>Balanidae</taxon>
        <taxon>Amphibalaninae</taxon>
        <taxon>Amphibalanus</taxon>
    </lineage>
</organism>
<keyword evidence="3" id="KW-1185">Reference proteome</keyword>
<evidence type="ECO:0000256" key="1">
    <source>
        <dbReference type="SAM" id="MobiDB-lite"/>
    </source>
</evidence>
<evidence type="ECO:0000313" key="3">
    <source>
        <dbReference type="Proteomes" id="UP000440578"/>
    </source>
</evidence>
<dbReference type="EMBL" id="VIIS01000319">
    <property type="protein sequence ID" value="KAF0310334.1"/>
    <property type="molecule type" value="Genomic_DNA"/>
</dbReference>
<sequence length="67" mass="6738">MSRGGSGAEDGAADERTTPADSPQLAEPAQGGSGAEDGAADERTTPADSPQLAEPAQEMMMNGFIET</sequence>
<dbReference type="Proteomes" id="UP000440578">
    <property type="component" value="Unassembled WGS sequence"/>
</dbReference>
<reference evidence="2 3" key="1">
    <citation type="submission" date="2019-07" db="EMBL/GenBank/DDBJ databases">
        <title>Draft genome assembly of a fouling barnacle, Amphibalanus amphitrite (Darwin, 1854): The first reference genome for Thecostraca.</title>
        <authorList>
            <person name="Kim W."/>
        </authorList>
    </citation>
    <scope>NUCLEOTIDE SEQUENCE [LARGE SCALE GENOMIC DNA]</scope>
    <source>
        <strain evidence="2">SNU_AA5</strain>
        <tissue evidence="2">Soma without cirri and trophi</tissue>
    </source>
</reference>
<dbReference type="AlphaFoldDB" id="A0A6A4X2T5"/>
<feature type="region of interest" description="Disordered" evidence="1">
    <location>
        <begin position="1"/>
        <end position="67"/>
    </location>
</feature>
<comment type="caution">
    <text evidence="2">The sequence shown here is derived from an EMBL/GenBank/DDBJ whole genome shotgun (WGS) entry which is preliminary data.</text>
</comment>
<name>A0A6A4X2T5_AMPAM</name>